<evidence type="ECO:0000256" key="1">
    <source>
        <dbReference type="SAM" id="MobiDB-lite"/>
    </source>
</evidence>
<sequence>MKSEIRAGFVISFPSMSISPVNILTTVDMEGRRFGASWVQRRPIFKNLQATSASNSPFNDASTNPTSSLLS</sequence>
<evidence type="ECO:0000313" key="2">
    <source>
        <dbReference type="EMBL" id="KAG5546805.1"/>
    </source>
</evidence>
<comment type="caution">
    <text evidence="2">The sequence shown here is derived from an EMBL/GenBank/DDBJ whole genome shotgun (WGS) entry which is preliminary data.</text>
</comment>
<dbReference type="AlphaFoldDB" id="A0AAV6K2Z2"/>
<gene>
    <name evidence="2" type="ORF">RHGRI_018841</name>
</gene>
<proteinExistence type="predicted"/>
<accession>A0AAV6K2Z2</accession>
<dbReference type="Proteomes" id="UP000823749">
    <property type="component" value="Chromosome 6"/>
</dbReference>
<feature type="region of interest" description="Disordered" evidence="1">
    <location>
        <begin position="52"/>
        <end position="71"/>
    </location>
</feature>
<protein>
    <recommendedName>
        <fullName evidence="4">NADH-plastoquinone oxidoreductase subunit K</fullName>
    </recommendedName>
</protein>
<evidence type="ECO:0000313" key="3">
    <source>
        <dbReference type="Proteomes" id="UP000823749"/>
    </source>
</evidence>
<reference evidence="2 3" key="1">
    <citation type="submission" date="2020-08" db="EMBL/GenBank/DDBJ databases">
        <title>Plant Genome Project.</title>
        <authorList>
            <person name="Zhang R.-G."/>
        </authorList>
    </citation>
    <scope>NUCLEOTIDE SEQUENCE [LARGE SCALE GENOMIC DNA]</scope>
    <source>
        <strain evidence="2">WSP0</strain>
        <tissue evidence="2">Leaf</tissue>
    </source>
</reference>
<evidence type="ECO:0008006" key="4">
    <source>
        <dbReference type="Google" id="ProtNLM"/>
    </source>
</evidence>
<keyword evidence="3" id="KW-1185">Reference proteome</keyword>
<organism evidence="2 3">
    <name type="scientific">Rhododendron griersonianum</name>
    <dbReference type="NCBI Taxonomy" id="479676"/>
    <lineage>
        <taxon>Eukaryota</taxon>
        <taxon>Viridiplantae</taxon>
        <taxon>Streptophyta</taxon>
        <taxon>Embryophyta</taxon>
        <taxon>Tracheophyta</taxon>
        <taxon>Spermatophyta</taxon>
        <taxon>Magnoliopsida</taxon>
        <taxon>eudicotyledons</taxon>
        <taxon>Gunneridae</taxon>
        <taxon>Pentapetalae</taxon>
        <taxon>asterids</taxon>
        <taxon>Ericales</taxon>
        <taxon>Ericaceae</taxon>
        <taxon>Ericoideae</taxon>
        <taxon>Rhodoreae</taxon>
        <taxon>Rhododendron</taxon>
    </lineage>
</organism>
<dbReference type="EMBL" id="JACTNZ010000006">
    <property type="protein sequence ID" value="KAG5546805.1"/>
    <property type="molecule type" value="Genomic_DNA"/>
</dbReference>
<name>A0AAV6K2Z2_9ERIC</name>